<evidence type="ECO:0000259" key="2">
    <source>
        <dbReference type="Pfam" id="PF20182"/>
    </source>
</evidence>
<name>A0ABD7HLV0_9MYCO</name>
<evidence type="ECO:0000256" key="1">
    <source>
        <dbReference type="SAM" id="Phobius"/>
    </source>
</evidence>
<dbReference type="EMBL" id="QXBN01000012">
    <property type="protein sequence ID" value="RIT36769.1"/>
    <property type="molecule type" value="Genomic_DNA"/>
</dbReference>
<evidence type="ECO:0000313" key="3">
    <source>
        <dbReference type="EMBL" id="RIT36769.1"/>
    </source>
</evidence>
<keyword evidence="1" id="KW-1133">Transmembrane helix</keyword>
<gene>
    <name evidence="3" type="ORF">D2E76_16050</name>
</gene>
<reference evidence="3 4" key="1">
    <citation type="submission" date="2018-08" db="EMBL/GenBank/DDBJ databases">
        <title>Linezolid Resistance in Mycobacterium abscessus: MIC Distribution and Comprehensive Investigation of Resistance Mechanisms.</title>
        <authorList>
            <person name="Ye M."/>
            <person name="Xu L."/>
            <person name="Zou Y."/>
            <person name="Li B."/>
            <person name="Guo Q."/>
            <person name="Zhang Y."/>
            <person name="Zhan M."/>
            <person name="Xu B."/>
            <person name="Yu F."/>
            <person name="Zhang Z."/>
            <person name="Chu H."/>
        </authorList>
    </citation>
    <scope>NUCLEOTIDE SEQUENCE [LARGE SCALE GENOMIC DNA]</scope>
    <source>
        <strain evidence="3 4">G143</strain>
    </source>
</reference>
<feature type="transmembrane region" description="Helical" evidence="1">
    <location>
        <begin position="73"/>
        <end position="95"/>
    </location>
</feature>
<feature type="transmembrane region" description="Helical" evidence="1">
    <location>
        <begin position="116"/>
        <end position="132"/>
    </location>
</feature>
<keyword evidence="1" id="KW-0812">Transmembrane</keyword>
<keyword evidence="1" id="KW-0472">Membrane</keyword>
<comment type="caution">
    <text evidence="3">The sequence shown here is derived from an EMBL/GenBank/DDBJ whole genome shotgun (WGS) entry which is preliminary data.</text>
</comment>
<dbReference type="RefSeq" id="WP_119596425.1">
    <property type="nucleotide sequence ID" value="NZ_QXBN01000012.1"/>
</dbReference>
<evidence type="ECO:0000313" key="4">
    <source>
        <dbReference type="Proteomes" id="UP000284557"/>
    </source>
</evidence>
<feature type="transmembrane region" description="Helical" evidence="1">
    <location>
        <begin position="7"/>
        <end position="27"/>
    </location>
</feature>
<protein>
    <recommendedName>
        <fullName evidence="2">DUF6545 domain-containing protein</fullName>
    </recommendedName>
</protein>
<feature type="transmembrane region" description="Helical" evidence="1">
    <location>
        <begin position="152"/>
        <end position="174"/>
    </location>
</feature>
<dbReference type="Pfam" id="PF20182">
    <property type="entry name" value="DUF6545"/>
    <property type="match status" value="1"/>
</dbReference>
<dbReference type="InterPro" id="IPR046675">
    <property type="entry name" value="DUF6545"/>
</dbReference>
<accession>A0ABD7HLV0</accession>
<feature type="domain" description="DUF6545" evidence="2">
    <location>
        <begin position="259"/>
        <end position="392"/>
    </location>
</feature>
<dbReference type="Proteomes" id="UP000284557">
    <property type="component" value="Unassembled WGS sequence"/>
</dbReference>
<sequence>MTSTVPGWIAWPVIAAMMITLAVRYTWFNQTLYDNYLSNTLAWMLATQLLREHAVEQLLSKAALISVTLAQHLSMATMSFIAAEFMGFVALWSHLSPNATELSPEATQDTRRRQRYHRIAALFFAVAFLAVTTRTRINGQVLELAGGWDNVLAWVLFAAMPVTLSAQMTTMCIAEFRRHRATRRERLLSVGAALIAAVVGINCLVALALAIFEELGWVHSIDYRLKTHPVYFFLVAAGTMLAAATPCVLALIARMGSDQTSRNWRQLQRLRSDMNTAVPGTAFELRGQPAGRRKTVLQLHQTTVEIRDAILQLRPFFRPVDPSLREQFLQGHSVPKDQHDDAIFALQLAAALRAKADGDPGSAEVDPATTARSRSTNFDEEIAELLRISRWWLQAQTTRSSTVS</sequence>
<dbReference type="AlphaFoldDB" id="A0ABD7HLV0"/>
<proteinExistence type="predicted"/>
<organism evidence="3 4">
    <name type="scientific">Mycobacteroides abscessus</name>
    <dbReference type="NCBI Taxonomy" id="36809"/>
    <lineage>
        <taxon>Bacteria</taxon>
        <taxon>Bacillati</taxon>
        <taxon>Actinomycetota</taxon>
        <taxon>Actinomycetes</taxon>
        <taxon>Mycobacteriales</taxon>
        <taxon>Mycobacteriaceae</taxon>
        <taxon>Mycobacteroides</taxon>
    </lineage>
</organism>
<feature type="transmembrane region" description="Helical" evidence="1">
    <location>
        <begin position="231"/>
        <end position="253"/>
    </location>
</feature>
<feature type="transmembrane region" description="Helical" evidence="1">
    <location>
        <begin position="186"/>
        <end position="211"/>
    </location>
</feature>